<dbReference type="SUPFAM" id="SSF159238">
    <property type="entry name" value="SO1590-like"/>
    <property type="match status" value="1"/>
</dbReference>
<organism evidence="1 2">
    <name type="scientific">Paractinoplanes atraurantiacus</name>
    <dbReference type="NCBI Taxonomy" id="1036182"/>
    <lineage>
        <taxon>Bacteria</taxon>
        <taxon>Bacillati</taxon>
        <taxon>Actinomycetota</taxon>
        <taxon>Actinomycetes</taxon>
        <taxon>Micromonosporales</taxon>
        <taxon>Micromonosporaceae</taxon>
        <taxon>Paractinoplanes</taxon>
    </lineage>
</organism>
<dbReference type="OrthoDB" id="882224at2"/>
<dbReference type="Pfam" id="PF11528">
    <property type="entry name" value="DUF3224"/>
    <property type="match status" value="1"/>
</dbReference>
<proteinExistence type="predicted"/>
<sequence>MSTQETGAYQVTGWDEKPYDEIEGGAKLTKASITNTFTGVIEGAGAAEYLMAYPSETYAEFAGVQRIDGAVGGRSGSFLLRTTGVFEGGVAKGEWSVIPGSGTGDLKGLSGTGGYTSGEGGAADVTFAYDLA</sequence>
<keyword evidence="2" id="KW-1185">Reference proteome</keyword>
<protein>
    <recommendedName>
        <fullName evidence="3">DUF3224 domain-containing protein</fullName>
    </recommendedName>
</protein>
<accession>A0A285GMF1</accession>
<gene>
    <name evidence="1" type="ORF">SAMN05421748_102200</name>
</gene>
<dbReference type="RefSeq" id="WP_097318965.1">
    <property type="nucleotide sequence ID" value="NZ_OBDY01000002.1"/>
</dbReference>
<name>A0A285GMF1_9ACTN</name>
<dbReference type="InterPro" id="IPR021607">
    <property type="entry name" value="DUF3224"/>
</dbReference>
<evidence type="ECO:0000313" key="2">
    <source>
        <dbReference type="Proteomes" id="UP000219612"/>
    </source>
</evidence>
<dbReference type="EMBL" id="OBDY01000002">
    <property type="protein sequence ID" value="SNY24483.1"/>
    <property type="molecule type" value="Genomic_DNA"/>
</dbReference>
<evidence type="ECO:0000313" key="1">
    <source>
        <dbReference type="EMBL" id="SNY24483.1"/>
    </source>
</evidence>
<reference evidence="1 2" key="1">
    <citation type="submission" date="2017-09" db="EMBL/GenBank/DDBJ databases">
        <authorList>
            <person name="Ehlers B."/>
            <person name="Leendertz F.H."/>
        </authorList>
    </citation>
    <scope>NUCLEOTIDE SEQUENCE [LARGE SCALE GENOMIC DNA]</scope>
    <source>
        <strain evidence="1 2">CGMCC 4.6857</strain>
    </source>
</reference>
<evidence type="ECO:0008006" key="3">
    <source>
        <dbReference type="Google" id="ProtNLM"/>
    </source>
</evidence>
<dbReference type="AlphaFoldDB" id="A0A285GMF1"/>
<dbReference type="InterPro" id="IPR023159">
    <property type="entry name" value="SO1590-like_sf"/>
</dbReference>
<dbReference type="Gene3D" id="2.40.350.10">
    <property type="entry name" value="SO1590-like"/>
    <property type="match status" value="1"/>
</dbReference>
<dbReference type="Proteomes" id="UP000219612">
    <property type="component" value="Unassembled WGS sequence"/>
</dbReference>